<sequence>MVTLDDYIVINAEATEYITNYEEEDEVVNAFVNREEITNALLRGEALTPEQQAQLDAADARLRAALPVLVARFPTLFADRSGIPTMYWWWHPGLGQ</sequence>
<accession>A0A426TT89</accession>
<proteinExistence type="predicted"/>
<evidence type="ECO:0000313" key="1">
    <source>
        <dbReference type="EMBL" id="RRR67615.1"/>
    </source>
</evidence>
<name>A0A426TT89_9CHLR</name>
<dbReference type="Proteomes" id="UP000280307">
    <property type="component" value="Unassembled WGS sequence"/>
</dbReference>
<evidence type="ECO:0000313" key="2">
    <source>
        <dbReference type="Proteomes" id="UP000280307"/>
    </source>
</evidence>
<organism evidence="1 2">
    <name type="scientific">Candidatus Viridilinea halotolerans</name>
    <dbReference type="NCBI Taxonomy" id="2491704"/>
    <lineage>
        <taxon>Bacteria</taxon>
        <taxon>Bacillati</taxon>
        <taxon>Chloroflexota</taxon>
        <taxon>Chloroflexia</taxon>
        <taxon>Chloroflexales</taxon>
        <taxon>Chloroflexineae</taxon>
        <taxon>Oscillochloridaceae</taxon>
        <taxon>Candidatus Viridilinea</taxon>
    </lineage>
</organism>
<dbReference type="EMBL" id="RSAS01000775">
    <property type="protein sequence ID" value="RRR67615.1"/>
    <property type="molecule type" value="Genomic_DNA"/>
</dbReference>
<comment type="caution">
    <text evidence="1">The sequence shown here is derived from an EMBL/GenBank/DDBJ whole genome shotgun (WGS) entry which is preliminary data.</text>
</comment>
<dbReference type="AlphaFoldDB" id="A0A426TT89"/>
<protein>
    <submittedName>
        <fullName evidence="1">Uncharacterized protein</fullName>
    </submittedName>
</protein>
<gene>
    <name evidence="1" type="ORF">EI684_18680</name>
</gene>
<reference evidence="1 2" key="1">
    <citation type="submission" date="2018-12" db="EMBL/GenBank/DDBJ databases">
        <title>Genome Sequence of Candidatus Viridilinea halotolerans isolated from saline sulfide-rich spring.</title>
        <authorList>
            <person name="Grouzdev D.S."/>
            <person name="Burganskaya E.I."/>
            <person name="Krutkina M.S."/>
            <person name="Sukhacheva M.V."/>
            <person name="Gorlenko V.M."/>
        </authorList>
    </citation>
    <scope>NUCLEOTIDE SEQUENCE [LARGE SCALE GENOMIC DNA]</scope>
    <source>
        <strain evidence="1">Chok-6</strain>
    </source>
</reference>